<dbReference type="GO" id="GO:0016740">
    <property type="term" value="F:transferase activity"/>
    <property type="evidence" value="ECO:0007669"/>
    <property type="project" value="UniProtKB-KW"/>
</dbReference>
<gene>
    <name evidence="1" type="ordered locus">Mar181_3451</name>
</gene>
<dbReference type="SUPFAM" id="SSF52309">
    <property type="entry name" value="N-(deoxy)ribosyltransferase-like"/>
    <property type="match status" value="1"/>
</dbReference>
<dbReference type="PANTHER" id="PTHR15364">
    <property type="entry name" value="2'-DEOXYNUCLEOSIDE 5'-PHOSPHATE N-HYDROLASE 1"/>
    <property type="match status" value="1"/>
</dbReference>
<dbReference type="HOGENOM" id="CLU_104078_1_0_6"/>
<dbReference type="EMBL" id="CP002771">
    <property type="protein sequence ID" value="AEF56467.1"/>
    <property type="molecule type" value="Genomic_DNA"/>
</dbReference>
<dbReference type="Pfam" id="PF05014">
    <property type="entry name" value="Nuc_deoxyrib_tr"/>
    <property type="match status" value="1"/>
</dbReference>
<dbReference type="InterPro" id="IPR051239">
    <property type="entry name" value="2'-dNMP_N-hydrolase"/>
</dbReference>
<dbReference type="InterPro" id="IPR007710">
    <property type="entry name" value="Nucleoside_deoxyribTrfase"/>
</dbReference>
<dbReference type="KEGG" id="mpc:Mar181_3451"/>
<evidence type="ECO:0000313" key="1">
    <source>
        <dbReference type="EMBL" id="AEF56467.1"/>
    </source>
</evidence>
<evidence type="ECO:0000313" key="2">
    <source>
        <dbReference type="Proteomes" id="UP000009230"/>
    </source>
</evidence>
<dbReference type="GO" id="GO:0009159">
    <property type="term" value="P:deoxyribonucleoside monophosphate catabolic process"/>
    <property type="evidence" value="ECO:0007669"/>
    <property type="project" value="TreeGrafter"/>
</dbReference>
<proteinExistence type="predicted"/>
<dbReference type="Gene3D" id="3.40.50.450">
    <property type="match status" value="1"/>
</dbReference>
<dbReference type="PANTHER" id="PTHR15364:SF0">
    <property type="entry name" value="2'-DEOXYNUCLEOSIDE 5'-PHOSPHATE N-HYDROLASE 1"/>
    <property type="match status" value="1"/>
</dbReference>
<dbReference type="eggNOG" id="COG3613">
    <property type="taxonomic scope" value="Bacteria"/>
</dbReference>
<name>F6CV47_MARPP</name>
<protein>
    <submittedName>
        <fullName evidence="1">Nucleoside 2-deoxyribosyltransferase</fullName>
    </submittedName>
</protein>
<dbReference type="AlphaFoldDB" id="F6CV47"/>
<organism evidence="1 2">
    <name type="scientific">Marinomonas posidonica (strain CECT 7376 / NCIMB 14433 / IVIA-Po-181)</name>
    <dbReference type="NCBI Taxonomy" id="491952"/>
    <lineage>
        <taxon>Bacteria</taxon>
        <taxon>Pseudomonadati</taxon>
        <taxon>Pseudomonadota</taxon>
        <taxon>Gammaproteobacteria</taxon>
        <taxon>Oceanospirillales</taxon>
        <taxon>Oceanospirillaceae</taxon>
        <taxon>Marinomonas</taxon>
    </lineage>
</organism>
<dbReference type="Proteomes" id="UP000009230">
    <property type="component" value="Chromosome"/>
</dbReference>
<reference evidence="1 2" key="1">
    <citation type="journal article" date="2012" name="Stand. Genomic Sci.">
        <title>Complete genome sequence of Marinomonas posidonica type strain (IVIA-Po-181(T)).</title>
        <authorList>
            <person name="Lucas-Elio P."/>
            <person name="Goodwin L."/>
            <person name="Woyke T."/>
            <person name="Pitluck S."/>
            <person name="Nolan M."/>
            <person name="Kyrpides N.C."/>
            <person name="Detter J.C."/>
            <person name="Copeland A."/>
            <person name="Lu M."/>
            <person name="Bruce D."/>
            <person name="Detter C."/>
            <person name="Tapia R."/>
            <person name="Han S."/>
            <person name="Land M.L."/>
            <person name="Ivanova N."/>
            <person name="Mikhailova N."/>
            <person name="Johnston A.W."/>
            <person name="Sanchez-Amat A."/>
        </authorList>
    </citation>
    <scope>NUCLEOTIDE SEQUENCE [LARGE SCALE GENOMIC DNA]</scope>
    <source>
        <strain evidence="2">CECT 7376 / NCIMB 14433 / IVIA-Po-181</strain>
    </source>
</reference>
<keyword evidence="2" id="KW-1185">Reference proteome</keyword>
<accession>F6CV47</accession>
<sequence>MVCYMKTIYLAGPEVFLPDPTAIGDAKKALCEQYGFIGLFPLDKDIKPQPSRFETAMAISLGNEALIMRSDIIIANLTPFRGPSADAGTIYELGMGRGLNLPIAGYSNCVTPYFDRVWQTCADGEAPITEDKDVRDLDGNSIENFGLMDNLMLQGGILASSDVFVARHVEGLERFTDLTAFEEVLKQLKARYS</sequence>
<dbReference type="GO" id="GO:0070694">
    <property type="term" value="F:5-hydroxymethyl-dUMP N-hydrolase activity"/>
    <property type="evidence" value="ECO:0007669"/>
    <property type="project" value="TreeGrafter"/>
</dbReference>